<dbReference type="EMBL" id="PKTG01000085">
    <property type="protein sequence ID" value="PLX17530.1"/>
    <property type="molecule type" value="Genomic_DNA"/>
</dbReference>
<comment type="caution">
    <text evidence="1">The sequence shown here is derived from an EMBL/GenBank/DDBJ whole genome shotgun (WGS) entry which is preliminary data.</text>
</comment>
<dbReference type="NCBIfam" id="TIGR04183">
    <property type="entry name" value="Por_Secre_tail"/>
    <property type="match status" value="1"/>
</dbReference>
<sequence length="884" mass="101324">MRKIIVIFFIYFIFMTTFSIIPYERMMFERSFLRGKDFSTQITSNPVSVGDTQNFWVLDSSNSYVEKSATCKKIGTYSYVFLQSDKTVDQDKIDILVERFEKQAGIRERLREKFGTEFSPGIDVDDKIYILLCDMGTFGQSHYATDDSLSGTADKRFPIDAYYSYLDELPQSVFSSSNQKEIIYINTDLFRFFPDNEIDFNPVPNVLAREYFRMIHFNEDYISNNLGTIGSAIPENDVEKIWVDYGLAFYASKIGTGQLDMQYIEAVTRRPFNSFVMFEESLANIAISDSDLAMSGLFFMYLDQIKGSGVGNNDLMKNITQEKEDGIAAIDSKITGSVIDVANDFLNAIYIDDSNIASKYDIYGVDINAIKYNLVPDDTSYTCPDYDYYISPSIYMEDISKLKMGSSIAFSVKEIFWPQKYVSMKFNELQGADKLKVKFLVLDQGELVKAYDYSVDSFENLITWNDIYAAGDELQIIISDISNGLVQSGDYNFDYYVPGETEEVFINRYKQYISRVSKSFQLDFVKPNMKMSVFPSPFTQDFLNAVIISEGQVNMKLKRPDGNEEQLSLTKIKNTQDRYISVFKAEESGDYTAEVSVLFEDGLTLNKDYLFEVHEFLDGKNIIPSDRNASLVMREAPEGAKFIYSKDDNNEFRIDSSVKGDFEIDHSMQYIPNQAVFKKEGDDFKFVKGTRKGDMLVSAITEGGVYKVIRDTNRPEIRVDVDDDKVNIKIDDISLEDVIITDEKGKMIYTGNKKEITLFISELSSNITINAKDHFNNKASARFTIPKQASAAIGFCRVFPNPSSEFAEFEFSSTSSENMIKIYDVSGRHIRTIKDFELFYNGTSYSYTWLLEDRNMRQVHNGIYFYKIFVSGEERLDGKIAVYR</sequence>
<organism evidence="1 2">
    <name type="scientific">Muiribacterium halophilum</name>
    <dbReference type="NCBI Taxonomy" id="2053465"/>
    <lineage>
        <taxon>Bacteria</taxon>
        <taxon>Candidatus Muiribacteriota</taxon>
        <taxon>Candidatus Muiribacteriia</taxon>
        <taxon>Candidatus Muiribacteriales</taxon>
        <taxon>Candidatus Muiribacteriaceae</taxon>
        <taxon>Candidatus Muiribacterium</taxon>
    </lineage>
</organism>
<name>A0A2N5ZFP5_MUIH1</name>
<dbReference type="InterPro" id="IPR026444">
    <property type="entry name" value="Secre_tail"/>
</dbReference>
<proteinExistence type="predicted"/>
<dbReference type="Proteomes" id="UP000234857">
    <property type="component" value="Unassembled WGS sequence"/>
</dbReference>
<reference evidence="1 2" key="1">
    <citation type="submission" date="2017-11" db="EMBL/GenBank/DDBJ databases">
        <title>Genome-resolved metagenomics identifies genetic mobility, metabolic interactions, and unexpected diversity in perchlorate-reducing communities.</title>
        <authorList>
            <person name="Barnum T.P."/>
            <person name="Figueroa I.A."/>
            <person name="Carlstrom C.I."/>
            <person name="Lucas L.N."/>
            <person name="Engelbrektson A.L."/>
            <person name="Coates J.D."/>
        </authorList>
    </citation>
    <scope>NUCLEOTIDE SEQUENCE [LARGE SCALE GENOMIC DNA]</scope>
    <source>
        <strain evidence="1">BM706</strain>
    </source>
</reference>
<protein>
    <recommendedName>
        <fullName evidence="3">Secretion system C-terminal sorting domain-containing protein</fullName>
    </recommendedName>
</protein>
<evidence type="ECO:0008006" key="3">
    <source>
        <dbReference type="Google" id="ProtNLM"/>
    </source>
</evidence>
<evidence type="ECO:0000313" key="1">
    <source>
        <dbReference type="EMBL" id="PLX17530.1"/>
    </source>
</evidence>
<evidence type="ECO:0000313" key="2">
    <source>
        <dbReference type="Proteomes" id="UP000234857"/>
    </source>
</evidence>
<gene>
    <name evidence="1" type="ORF">C0601_07165</name>
</gene>
<dbReference type="AlphaFoldDB" id="A0A2N5ZFP5"/>
<accession>A0A2N5ZFP5</accession>
<dbReference type="Gene3D" id="2.60.40.4070">
    <property type="match status" value="1"/>
</dbReference>